<accession>A0AA44BD06</accession>
<name>A0AA44BD06_9CLOT</name>
<feature type="domain" description="ABC-2 type transporter transmembrane" evidence="7">
    <location>
        <begin position="20"/>
        <end position="397"/>
    </location>
</feature>
<keyword evidence="2" id="KW-1003">Cell membrane</keyword>
<feature type="transmembrane region" description="Helical" evidence="6">
    <location>
        <begin position="380"/>
        <end position="400"/>
    </location>
</feature>
<keyword evidence="4 6" id="KW-1133">Transmembrane helix</keyword>
<keyword evidence="3 6" id="KW-0812">Transmembrane</keyword>
<feature type="transmembrane region" description="Helical" evidence="6">
    <location>
        <begin position="325"/>
        <end position="345"/>
    </location>
</feature>
<keyword evidence="9" id="KW-1185">Reference proteome</keyword>
<evidence type="ECO:0000256" key="6">
    <source>
        <dbReference type="SAM" id="Phobius"/>
    </source>
</evidence>
<dbReference type="GO" id="GO:0140359">
    <property type="term" value="F:ABC-type transporter activity"/>
    <property type="evidence" value="ECO:0007669"/>
    <property type="project" value="InterPro"/>
</dbReference>
<evidence type="ECO:0000313" key="8">
    <source>
        <dbReference type="EMBL" id="NBG87448.1"/>
    </source>
</evidence>
<evidence type="ECO:0000313" key="9">
    <source>
        <dbReference type="Proteomes" id="UP000449710"/>
    </source>
</evidence>
<dbReference type="RefSeq" id="WP_160718858.1">
    <property type="nucleotide sequence ID" value="NZ_SUMG01000002.1"/>
</dbReference>
<dbReference type="Proteomes" id="UP000449710">
    <property type="component" value="Unassembled WGS sequence"/>
</dbReference>
<evidence type="ECO:0000256" key="5">
    <source>
        <dbReference type="ARBA" id="ARBA00023136"/>
    </source>
</evidence>
<reference evidence="8 9" key="1">
    <citation type="submission" date="2019-04" db="EMBL/GenBank/DDBJ databases">
        <title>Isachenkonia alkalipeptolytica gen. nov. sp. nov. a new anaerobic, alkiliphilic organothrophic bacterium capable to reduce synthesized ferrihydrite isolated from a soda lake.</title>
        <authorList>
            <person name="Toshchakov S.V."/>
            <person name="Zavarzina D.G."/>
            <person name="Zhilina T.N."/>
            <person name="Kostrikina N.A."/>
            <person name="Kublanov I.V."/>
        </authorList>
    </citation>
    <scope>NUCLEOTIDE SEQUENCE [LARGE SCALE GENOMIC DNA]</scope>
    <source>
        <strain evidence="8 9">Z-1701</strain>
    </source>
</reference>
<feature type="transmembrane region" description="Helical" evidence="6">
    <location>
        <begin position="295"/>
        <end position="316"/>
    </location>
</feature>
<dbReference type="EMBL" id="SUMG01000002">
    <property type="protein sequence ID" value="NBG87448.1"/>
    <property type="molecule type" value="Genomic_DNA"/>
</dbReference>
<evidence type="ECO:0000256" key="1">
    <source>
        <dbReference type="ARBA" id="ARBA00004651"/>
    </source>
</evidence>
<dbReference type="AlphaFoldDB" id="A0AA44BD06"/>
<evidence type="ECO:0000256" key="3">
    <source>
        <dbReference type="ARBA" id="ARBA00022692"/>
    </source>
</evidence>
<dbReference type="Pfam" id="PF12698">
    <property type="entry name" value="ABC2_membrane_3"/>
    <property type="match status" value="1"/>
</dbReference>
<gene>
    <name evidence="8" type="ORF">ISALK_02925</name>
</gene>
<feature type="transmembrane region" description="Helical" evidence="6">
    <location>
        <begin position="213"/>
        <end position="237"/>
    </location>
</feature>
<feature type="transmembrane region" description="Helical" evidence="6">
    <location>
        <begin position="21"/>
        <end position="39"/>
    </location>
</feature>
<dbReference type="Gene3D" id="3.40.1710.10">
    <property type="entry name" value="abc type-2 transporter like domain"/>
    <property type="match status" value="1"/>
</dbReference>
<feature type="transmembrane region" description="Helical" evidence="6">
    <location>
        <begin position="258"/>
        <end position="283"/>
    </location>
</feature>
<proteinExistence type="predicted"/>
<sequence length="405" mass="45180">MKICTVGWLQIHGYFRKKLSWLLIILLPLGFSYFALGLFQGEAAGGKIPVVIVDEDQSAYSETLKELLREEPYLEVLERDLEAGLEDLRENRVEGVYRIQEGFEEEIQRDRTPELVSYTSSLAQGGGAVGEIVISRSIRILSSTRAANLIVAEAEDRGEVEDREALWEESFRQSESYWEPEPLMTLSMEEVLTESGEGNGEGSENGSPGTLGAAGFLTGPHGLLIIYSTLFSLWIFYKRREDISRGLYKRQGQIVGEISLYTGKFIGDFLFLSLHHGILLSSIYLFQGEALRGDLIHHVFLLLMVQVLFIGLWSFLSNLKMGKEFLVVGLPIGVLITSMVSGALWPAELLSEALQHIAMLFPQGIYMRGVGYSYIGATGALYTTMLWGIGIGCLLLWAGYRKQPQ</sequence>
<dbReference type="InterPro" id="IPR051449">
    <property type="entry name" value="ABC-2_transporter_component"/>
</dbReference>
<dbReference type="GO" id="GO:0005886">
    <property type="term" value="C:plasma membrane"/>
    <property type="evidence" value="ECO:0007669"/>
    <property type="project" value="UniProtKB-SubCell"/>
</dbReference>
<dbReference type="PANTHER" id="PTHR30294">
    <property type="entry name" value="MEMBRANE COMPONENT OF ABC TRANSPORTER YHHJ-RELATED"/>
    <property type="match status" value="1"/>
</dbReference>
<dbReference type="PANTHER" id="PTHR30294:SF38">
    <property type="entry name" value="TRANSPORT PERMEASE PROTEIN"/>
    <property type="match status" value="1"/>
</dbReference>
<organism evidence="8 9">
    <name type="scientific">Isachenkonia alkalipeptolytica</name>
    <dbReference type="NCBI Taxonomy" id="2565777"/>
    <lineage>
        <taxon>Bacteria</taxon>
        <taxon>Bacillati</taxon>
        <taxon>Bacillota</taxon>
        <taxon>Clostridia</taxon>
        <taxon>Eubacteriales</taxon>
        <taxon>Clostridiaceae</taxon>
        <taxon>Isachenkonia</taxon>
    </lineage>
</organism>
<dbReference type="InterPro" id="IPR013525">
    <property type="entry name" value="ABC2_TM"/>
</dbReference>
<comment type="subcellular location">
    <subcellularLocation>
        <location evidence="1">Cell membrane</location>
        <topology evidence="1">Multi-pass membrane protein</topology>
    </subcellularLocation>
</comment>
<evidence type="ECO:0000259" key="7">
    <source>
        <dbReference type="Pfam" id="PF12698"/>
    </source>
</evidence>
<comment type="caution">
    <text evidence="8">The sequence shown here is derived from an EMBL/GenBank/DDBJ whole genome shotgun (WGS) entry which is preliminary data.</text>
</comment>
<protein>
    <submittedName>
        <fullName evidence="8">ABC transporter permease</fullName>
    </submittedName>
</protein>
<evidence type="ECO:0000256" key="2">
    <source>
        <dbReference type="ARBA" id="ARBA00022475"/>
    </source>
</evidence>
<keyword evidence="5 6" id="KW-0472">Membrane</keyword>
<evidence type="ECO:0000256" key="4">
    <source>
        <dbReference type="ARBA" id="ARBA00022989"/>
    </source>
</evidence>